<organism evidence="2 4">
    <name type="scientific">Archangium gephyra</name>
    <dbReference type="NCBI Taxonomy" id="48"/>
    <lineage>
        <taxon>Bacteria</taxon>
        <taxon>Pseudomonadati</taxon>
        <taxon>Myxococcota</taxon>
        <taxon>Myxococcia</taxon>
        <taxon>Myxococcales</taxon>
        <taxon>Cystobacterineae</taxon>
        <taxon>Archangiaceae</taxon>
        <taxon>Archangium</taxon>
    </lineage>
</organism>
<evidence type="ECO:0000313" key="4">
    <source>
        <dbReference type="Proteomes" id="UP000035579"/>
    </source>
</evidence>
<dbReference type="EMBL" id="QUMU01000007">
    <property type="protein sequence ID" value="REG29822.1"/>
    <property type="molecule type" value="Genomic_DNA"/>
</dbReference>
<reference evidence="3 5" key="2">
    <citation type="submission" date="2018-08" db="EMBL/GenBank/DDBJ databases">
        <title>Genomic Encyclopedia of Archaeal and Bacterial Type Strains, Phase II (KMG-II): from individual species to whole genera.</title>
        <authorList>
            <person name="Goeker M."/>
        </authorList>
    </citation>
    <scope>NUCLEOTIDE SEQUENCE [LARGE SCALE GENOMIC DNA]</scope>
    <source>
        <strain evidence="3 5">DSM 2261</strain>
    </source>
</reference>
<dbReference type="EMBL" id="CP011509">
    <property type="protein sequence ID" value="AKJ08085.1"/>
    <property type="molecule type" value="Genomic_DNA"/>
</dbReference>
<dbReference type="AlphaFoldDB" id="A0AAC8TJN2"/>
<evidence type="ECO:0000313" key="5">
    <source>
        <dbReference type="Proteomes" id="UP000256345"/>
    </source>
</evidence>
<dbReference type="Proteomes" id="UP000256345">
    <property type="component" value="Unassembled WGS sequence"/>
</dbReference>
<name>A0AAC8TJN2_9BACT</name>
<dbReference type="KEGG" id="age:AA314_09711"/>
<gene>
    <name evidence="2" type="ORF">AA314_09711</name>
    <name evidence="3" type="ORF">ATI61_107519</name>
</gene>
<sequence length="132" mass="13835">MVKKTTFFIVAATLLAGSMLGARAWAGSKWPYPVYINTAFRSAAGAVGSVRNSADGTQYISCRLYTSGTGNAVSCYANDAAGTFVSCTATAANYVTVMSAITSASHIQFSYDANGNCTELQVSTSSEWEPPK</sequence>
<dbReference type="Proteomes" id="UP000035579">
    <property type="component" value="Chromosome"/>
</dbReference>
<keyword evidence="5" id="KW-1185">Reference proteome</keyword>
<evidence type="ECO:0000313" key="3">
    <source>
        <dbReference type="EMBL" id="REG29822.1"/>
    </source>
</evidence>
<evidence type="ECO:0000256" key="1">
    <source>
        <dbReference type="SAM" id="SignalP"/>
    </source>
</evidence>
<accession>A0AAC8TJN2</accession>
<keyword evidence="1" id="KW-0732">Signal</keyword>
<feature type="chain" id="PRO_5042285996" evidence="1">
    <location>
        <begin position="27"/>
        <end position="132"/>
    </location>
</feature>
<proteinExistence type="predicted"/>
<dbReference type="RefSeq" id="WP_047860939.1">
    <property type="nucleotide sequence ID" value="NZ_CP011509.1"/>
</dbReference>
<evidence type="ECO:0000313" key="2">
    <source>
        <dbReference type="EMBL" id="AKJ08085.1"/>
    </source>
</evidence>
<reference evidence="2 4" key="1">
    <citation type="submission" date="2015-05" db="EMBL/GenBank/DDBJ databases">
        <title>Genome assembly of Archangium gephyra DSM 2261.</title>
        <authorList>
            <person name="Sharma G."/>
            <person name="Subramanian S."/>
        </authorList>
    </citation>
    <scope>NUCLEOTIDE SEQUENCE [LARGE SCALE GENOMIC DNA]</scope>
    <source>
        <strain evidence="2 4">DSM 2261</strain>
    </source>
</reference>
<protein>
    <submittedName>
        <fullName evidence="2">Uncharacterized protein</fullName>
    </submittedName>
</protein>
<feature type="signal peptide" evidence="1">
    <location>
        <begin position="1"/>
        <end position="26"/>
    </location>
</feature>